<dbReference type="GO" id="GO:0106008">
    <property type="term" value="F:2-oxoglutaramate amidase activity"/>
    <property type="evidence" value="ECO:0007669"/>
    <property type="project" value="TreeGrafter"/>
</dbReference>
<gene>
    <name evidence="7" type="ORF">SAMN05216522_11627</name>
</gene>
<accession>A0A1H9MK38</accession>
<protein>
    <recommendedName>
        <fullName evidence="5">Omega-amidase YafV</fullName>
        <ecNumber evidence="3">3.5.1.3</ecNumber>
    </recommendedName>
</protein>
<dbReference type="NCBIfam" id="NF007757">
    <property type="entry name" value="PRK10438.1"/>
    <property type="match status" value="1"/>
</dbReference>
<dbReference type="OrthoDB" id="9811121at2"/>
<dbReference type="FunFam" id="3.60.110.10:FF:000004">
    <property type="entry name" value="Carbon-nitrogen hydrolase"/>
    <property type="match status" value="1"/>
</dbReference>
<dbReference type="STRING" id="988801.SAMN05216522_11627"/>
<dbReference type="PROSITE" id="PS50263">
    <property type="entry name" value="CN_HYDROLASE"/>
    <property type="match status" value="1"/>
</dbReference>
<dbReference type="EMBL" id="FOGC01000016">
    <property type="protein sequence ID" value="SER24046.1"/>
    <property type="molecule type" value="Genomic_DNA"/>
</dbReference>
<dbReference type="GO" id="GO:0050152">
    <property type="term" value="F:omega-amidase activity"/>
    <property type="evidence" value="ECO:0007669"/>
    <property type="project" value="UniProtKB-EC"/>
</dbReference>
<dbReference type="RefSeq" id="WP_092678229.1">
    <property type="nucleotide sequence ID" value="NZ_FOGC01000016.1"/>
</dbReference>
<sequence length="261" mass="29377">MSTLTVSLLQQPIIWMDGEANLEHFSQLIAQSAPCDLWVLPEMFTTGFSMQAATNSLNETRVLDWLRALAHKHNTAICGSAAIQLTDGAVNRFYFVTPQGDIAYYDKRHLFRMANEHHHYKPGVSREIVEYRGWRILPQICYDLRFPAFSRNHNNDYDLVIYVASWPAARAKHWQALLLARAIENQSWVIGCNRVGEDGNGLSYQGDSQIIAPEGEIIVTALPGEATVISATIDRQRAIAYRQAFPAWQDADSFTLTPPVG</sequence>
<dbReference type="AlphaFoldDB" id="A0A1H9MK38"/>
<dbReference type="Pfam" id="PF00795">
    <property type="entry name" value="CN_hydrolase"/>
    <property type="match status" value="1"/>
</dbReference>
<keyword evidence="8" id="KW-1185">Reference proteome</keyword>
<dbReference type="InterPro" id="IPR052737">
    <property type="entry name" value="Omega-amidase_YafV"/>
</dbReference>
<evidence type="ECO:0000256" key="1">
    <source>
        <dbReference type="ARBA" id="ARBA00010613"/>
    </source>
</evidence>
<dbReference type="CDD" id="cd07575">
    <property type="entry name" value="Xc-1258_like"/>
    <property type="match status" value="1"/>
</dbReference>
<dbReference type="EC" id="3.5.1.3" evidence="3"/>
<comment type="similarity">
    <text evidence="1">Belongs to the carbon-nitrogen hydrolase superfamily. NIT1/NIT2 family.</text>
</comment>
<evidence type="ECO:0000259" key="6">
    <source>
        <dbReference type="PROSITE" id="PS50263"/>
    </source>
</evidence>
<reference evidence="8" key="1">
    <citation type="submission" date="2016-10" db="EMBL/GenBank/DDBJ databases">
        <authorList>
            <person name="Varghese N."/>
            <person name="Submissions S."/>
        </authorList>
    </citation>
    <scope>NUCLEOTIDE SEQUENCE [LARGE SCALE GENOMIC DNA]</scope>
    <source>
        <strain evidence="8">8N4</strain>
    </source>
</reference>
<evidence type="ECO:0000256" key="5">
    <source>
        <dbReference type="ARBA" id="ARBA00072139"/>
    </source>
</evidence>
<dbReference type="PANTHER" id="PTHR47799:SF1">
    <property type="entry name" value="OMEGA-AMIDASE YAFV"/>
    <property type="match status" value="1"/>
</dbReference>
<dbReference type="InterPro" id="IPR036526">
    <property type="entry name" value="C-N_Hydrolase_sf"/>
</dbReference>
<dbReference type="Gene3D" id="3.60.110.10">
    <property type="entry name" value="Carbon-nitrogen hydrolase"/>
    <property type="match status" value="1"/>
</dbReference>
<evidence type="ECO:0000313" key="8">
    <source>
        <dbReference type="Proteomes" id="UP000242515"/>
    </source>
</evidence>
<comment type="catalytic activity">
    <reaction evidence="4">
        <text>a monoamide of a dicarboxylate + H2O = a dicarboxylate + NH4(+)</text>
        <dbReference type="Rhea" id="RHEA:11716"/>
        <dbReference type="ChEBI" id="CHEBI:15377"/>
        <dbReference type="ChEBI" id="CHEBI:28938"/>
        <dbReference type="ChEBI" id="CHEBI:28965"/>
        <dbReference type="ChEBI" id="CHEBI:77450"/>
        <dbReference type="EC" id="3.5.1.3"/>
    </reaction>
</comment>
<name>A0A1H9MK38_9GAMM</name>
<feature type="domain" description="CN hydrolase" evidence="6">
    <location>
        <begin position="4"/>
        <end position="235"/>
    </location>
</feature>
<evidence type="ECO:0000256" key="4">
    <source>
        <dbReference type="ARBA" id="ARBA00052904"/>
    </source>
</evidence>
<proteinExistence type="inferred from homology"/>
<dbReference type="InterPro" id="IPR003010">
    <property type="entry name" value="C-N_Hydrolase"/>
</dbReference>
<evidence type="ECO:0000313" key="7">
    <source>
        <dbReference type="EMBL" id="SER24046.1"/>
    </source>
</evidence>
<evidence type="ECO:0000256" key="2">
    <source>
        <dbReference type="ARBA" id="ARBA00022801"/>
    </source>
</evidence>
<dbReference type="PANTHER" id="PTHR47799">
    <property type="entry name" value="OMEGA-AMIDASE YAFV"/>
    <property type="match status" value="1"/>
</dbReference>
<dbReference type="Proteomes" id="UP000242515">
    <property type="component" value="Unassembled WGS sequence"/>
</dbReference>
<organism evidence="7 8">
    <name type="scientific">Rosenbergiella nectarea</name>
    <dbReference type="NCBI Taxonomy" id="988801"/>
    <lineage>
        <taxon>Bacteria</taxon>
        <taxon>Pseudomonadati</taxon>
        <taxon>Pseudomonadota</taxon>
        <taxon>Gammaproteobacteria</taxon>
        <taxon>Enterobacterales</taxon>
        <taxon>Erwiniaceae</taxon>
        <taxon>Rosenbergiella</taxon>
    </lineage>
</organism>
<dbReference type="SUPFAM" id="SSF56317">
    <property type="entry name" value="Carbon-nitrogen hydrolase"/>
    <property type="match status" value="1"/>
</dbReference>
<evidence type="ECO:0000256" key="3">
    <source>
        <dbReference type="ARBA" id="ARBA00039118"/>
    </source>
</evidence>
<keyword evidence="2 7" id="KW-0378">Hydrolase</keyword>